<keyword evidence="2" id="KW-1185">Reference proteome</keyword>
<dbReference type="Proteomes" id="UP000325286">
    <property type="component" value="Chromosome"/>
</dbReference>
<name>A0A5B9QU50_9BACT</name>
<evidence type="ECO:0000313" key="2">
    <source>
        <dbReference type="Proteomes" id="UP000325286"/>
    </source>
</evidence>
<dbReference type="KEGG" id="rul:UC8_46290"/>
<dbReference type="AlphaFoldDB" id="A0A5B9QU50"/>
<evidence type="ECO:0000313" key="1">
    <source>
        <dbReference type="EMBL" id="QEG42587.1"/>
    </source>
</evidence>
<proteinExistence type="predicted"/>
<accession>A0A5B9QU50</accession>
<reference evidence="1 2" key="1">
    <citation type="submission" date="2019-08" db="EMBL/GenBank/DDBJ databases">
        <title>Deep-cultivation of Planctomycetes and their phenomic and genomic characterization uncovers novel biology.</title>
        <authorList>
            <person name="Wiegand S."/>
            <person name="Jogler M."/>
            <person name="Boedeker C."/>
            <person name="Pinto D."/>
            <person name="Vollmers J."/>
            <person name="Rivas-Marin E."/>
            <person name="Kohn T."/>
            <person name="Peeters S.H."/>
            <person name="Heuer A."/>
            <person name="Rast P."/>
            <person name="Oberbeckmann S."/>
            <person name="Bunk B."/>
            <person name="Jeske O."/>
            <person name="Meyerdierks A."/>
            <person name="Storesund J.E."/>
            <person name="Kallscheuer N."/>
            <person name="Luecker S."/>
            <person name="Lage O.M."/>
            <person name="Pohl T."/>
            <person name="Merkel B.J."/>
            <person name="Hornburger P."/>
            <person name="Mueller R.-W."/>
            <person name="Bruemmer F."/>
            <person name="Labrenz M."/>
            <person name="Spormann A.M."/>
            <person name="Op den Camp H."/>
            <person name="Overmann J."/>
            <person name="Amann R."/>
            <person name="Jetten M.S.M."/>
            <person name="Mascher T."/>
            <person name="Medema M.H."/>
            <person name="Devos D.P."/>
            <person name="Kaster A.-K."/>
            <person name="Ovreas L."/>
            <person name="Rohde M."/>
            <person name="Galperin M.Y."/>
            <person name="Jogler C."/>
        </authorList>
    </citation>
    <scope>NUCLEOTIDE SEQUENCE [LARGE SCALE GENOMIC DNA]</scope>
    <source>
        <strain evidence="1 2">UC8</strain>
    </source>
</reference>
<protein>
    <submittedName>
        <fullName evidence="1">Uncharacterized protein</fullName>
    </submittedName>
</protein>
<organism evidence="1 2">
    <name type="scientific">Roseimaritima ulvae</name>
    <dbReference type="NCBI Taxonomy" id="980254"/>
    <lineage>
        <taxon>Bacteria</taxon>
        <taxon>Pseudomonadati</taxon>
        <taxon>Planctomycetota</taxon>
        <taxon>Planctomycetia</taxon>
        <taxon>Pirellulales</taxon>
        <taxon>Pirellulaceae</taxon>
        <taxon>Roseimaritima</taxon>
    </lineage>
</organism>
<sequence length="365" mass="41096">MMPVFRHSLLGLLGIGWLMGAPATGQQTRTIQVERDEAALLLVVDGWAFWRTSQLIESTRNSRGQLLDHRIFRQRISETTATLVLQRTSGPGFNPCQAATPDGTLICLSPARDRVHWISPDGSVKKSQEIDSSERFVNSQRVVQEFAIEKAFQDGALIRWNRITYIPKKFKPKLEMWHTFAPFNDNRIDLAHQVTVRPETESMYPFQGSEPFRAGDKLVWCANAELQAVDLKTGARSQIPLNRHDETEFNLRHASVSGFDGELVLLGSNVVVDVASGKRVATNWDDERINGIVMTHARIGYRVWNGNLEAVDLEDADREPVFLAKCRQQPMARTTSGILVWTGEEWTTVPWYASDPNGKSGRAKP</sequence>
<dbReference type="EMBL" id="CP042914">
    <property type="protein sequence ID" value="QEG42587.1"/>
    <property type="molecule type" value="Genomic_DNA"/>
</dbReference>
<gene>
    <name evidence="1" type="ORF">UC8_46290</name>
</gene>